<accession>A0A1B9IZP2</accession>
<sequence>MSIPTAAVKKSVLISGGSIAGPACAFWLNKYGFKTTIVERWPELRPGGQSIDVAHYGMEAIKRMNLQSELEARFTGEKGTTITDLHNVPYMSLPVGHGPTNETEILRGDFADMLYQQTKQTTDWRFGDYVTSIKEEEQEGDGKGKVKVGFKSGKEEEYDYLIIAEGARSWTRKLVMKEEAEVKYKPIGAYIAYFSIPFTPSTPYQDQWHMISLPRQRLIYFRPDFKNQTQRAGVMFMTAESKGYEKLSATEQKEIIKEIYKDGGENAKRMLEHIDQSDDLYFEYLVQVHADRWSTKSGRVYVVGDSAWCGTPMIGMGCSLSVAGAYILSGELAKHINEPKKAAEEYERLWRPTVAEAQKLPPGIPRILFQESDWGVKVYLNIMTAVGWIFGSRVVQYITPYLSSGWTKMFPSEESKTLPEYGEYIVKGDDVNKVSLAQASKGT</sequence>
<keyword evidence="1" id="KW-0285">Flavoprotein</keyword>
<dbReference type="InterPro" id="IPR002938">
    <property type="entry name" value="FAD-bd"/>
</dbReference>
<dbReference type="Gene3D" id="3.50.50.60">
    <property type="entry name" value="FAD/NAD(P)-binding domain"/>
    <property type="match status" value="1"/>
</dbReference>
<dbReference type="PANTHER" id="PTHR46865:SF2">
    <property type="entry name" value="MONOOXYGENASE"/>
    <property type="match status" value="1"/>
</dbReference>
<keyword evidence="6" id="KW-1185">Reference proteome</keyword>
<keyword evidence="3" id="KW-0560">Oxidoreductase</keyword>
<reference evidence="5 6" key="1">
    <citation type="submission" date="2013-07" db="EMBL/GenBank/DDBJ databases">
        <title>The Genome Sequence of Kwoniella mangroviensis CBS10435.</title>
        <authorList>
            <consortium name="The Broad Institute Genome Sequencing Platform"/>
            <person name="Cuomo C."/>
            <person name="Litvintseva A."/>
            <person name="Chen Y."/>
            <person name="Heitman J."/>
            <person name="Sun S."/>
            <person name="Springer D."/>
            <person name="Dromer F."/>
            <person name="Young S.K."/>
            <person name="Zeng Q."/>
            <person name="Gargeya S."/>
            <person name="Fitzgerald M."/>
            <person name="Abouelleil A."/>
            <person name="Alvarado L."/>
            <person name="Berlin A.M."/>
            <person name="Chapman S.B."/>
            <person name="Dewar J."/>
            <person name="Goldberg J."/>
            <person name="Griggs A."/>
            <person name="Gujja S."/>
            <person name="Hansen M."/>
            <person name="Howarth C."/>
            <person name="Imamovic A."/>
            <person name="Larimer J."/>
            <person name="McCowan C."/>
            <person name="Murphy C."/>
            <person name="Pearson M."/>
            <person name="Priest M."/>
            <person name="Roberts A."/>
            <person name="Saif S."/>
            <person name="Shea T."/>
            <person name="Sykes S."/>
            <person name="Wortman J."/>
            <person name="Nusbaum C."/>
            <person name="Birren B."/>
        </authorList>
    </citation>
    <scope>NUCLEOTIDE SEQUENCE [LARGE SCALE GENOMIC DNA]</scope>
    <source>
        <strain evidence="5 6">CBS 10435</strain>
    </source>
</reference>
<dbReference type="PRINTS" id="PR00420">
    <property type="entry name" value="RNGMNOXGNASE"/>
</dbReference>
<organism evidence="5 6">
    <name type="scientific">Kwoniella mangroviensis CBS 10435</name>
    <dbReference type="NCBI Taxonomy" id="1331196"/>
    <lineage>
        <taxon>Eukaryota</taxon>
        <taxon>Fungi</taxon>
        <taxon>Dikarya</taxon>
        <taxon>Basidiomycota</taxon>
        <taxon>Agaricomycotina</taxon>
        <taxon>Tremellomycetes</taxon>
        <taxon>Tremellales</taxon>
        <taxon>Cryptococcaceae</taxon>
        <taxon>Kwoniella</taxon>
    </lineage>
</organism>
<dbReference type="SUPFAM" id="SSF51905">
    <property type="entry name" value="FAD/NAD(P)-binding domain"/>
    <property type="match status" value="1"/>
</dbReference>
<name>A0A1B9IZP2_9TREE</name>
<dbReference type="InterPro" id="IPR051704">
    <property type="entry name" value="FAD_aromatic-hydroxylase"/>
</dbReference>
<evidence type="ECO:0000256" key="1">
    <source>
        <dbReference type="ARBA" id="ARBA00022630"/>
    </source>
</evidence>
<dbReference type="GO" id="GO:0016491">
    <property type="term" value="F:oxidoreductase activity"/>
    <property type="evidence" value="ECO:0007669"/>
    <property type="project" value="UniProtKB-KW"/>
</dbReference>
<evidence type="ECO:0000313" key="5">
    <source>
        <dbReference type="EMBL" id="OCF60972.1"/>
    </source>
</evidence>
<reference evidence="6" key="2">
    <citation type="submission" date="2013-12" db="EMBL/GenBank/DDBJ databases">
        <title>Evolution of pathogenesis and genome organization in the Tremellales.</title>
        <authorList>
            <person name="Cuomo C."/>
            <person name="Litvintseva A."/>
            <person name="Heitman J."/>
            <person name="Chen Y."/>
            <person name="Sun S."/>
            <person name="Springer D."/>
            <person name="Dromer F."/>
            <person name="Young S."/>
            <person name="Zeng Q."/>
            <person name="Chapman S."/>
            <person name="Gujja S."/>
            <person name="Saif S."/>
            <person name="Birren B."/>
        </authorList>
    </citation>
    <scope>NUCLEOTIDE SEQUENCE [LARGE SCALE GENOMIC DNA]</scope>
    <source>
        <strain evidence="6">CBS 10435</strain>
    </source>
</reference>
<dbReference type="OrthoDB" id="655030at2759"/>
<keyword evidence="2" id="KW-0274">FAD</keyword>
<gene>
    <name evidence="5" type="ORF">L486_00616</name>
</gene>
<dbReference type="EMBL" id="KI669459">
    <property type="protein sequence ID" value="OCF60972.1"/>
    <property type="molecule type" value="Genomic_DNA"/>
</dbReference>
<dbReference type="Pfam" id="PF01494">
    <property type="entry name" value="FAD_binding_3"/>
    <property type="match status" value="1"/>
</dbReference>
<evidence type="ECO:0000256" key="2">
    <source>
        <dbReference type="ARBA" id="ARBA00022827"/>
    </source>
</evidence>
<dbReference type="GO" id="GO:0071949">
    <property type="term" value="F:FAD binding"/>
    <property type="evidence" value="ECO:0007669"/>
    <property type="project" value="InterPro"/>
</dbReference>
<dbReference type="PANTHER" id="PTHR46865">
    <property type="entry name" value="OXIDOREDUCTASE-RELATED"/>
    <property type="match status" value="1"/>
</dbReference>
<dbReference type="InterPro" id="IPR036188">
    <property type="entry name" value="FAD/NAD-bd_sf"/>
</dbReference>
<dbReference type="STRING" id="1331196.A0A1B9IZP2"/>
<dbReference type="Proteomes" id="UP000092583">
    <property type="component" value="Unassembled WGS sequence"/>
</dbReference>
<dbReference type="AlphaFoldDB" id="A0A1B9IZP2"/>
<evidence type="ECO:0000259" key="4">
    <source>
        <dbReference type="Pfam" id="PF01494"/>
    </source>
</evidence>
<feature type="domain" description="FAD-binding" evidence="4">
    <location>
        <begin position="11"/>
        <end position="339"/>
    </location>
</feature>
<evidence type="ECO:0000256" key="3">
    <source>
        <dbReference type="ARBA" id="ARBA00023002"/>
    </source>
</evidence>
<proteinExistence type="predicted"/>
<evidence type="ECO:0000313" key="6">
    <source>
        <dbReference type="Proteomes" id="UP000092583"/>
    </source>
</evidence>
<protein>
    <recommendedName>
        <fullName evidence="4">FAD-binding domain-containing protein</fullName>
    </recommendedName>
</protein>
<dbReference type="Gene3D" id="3.30.9.10">
    <property type="entry name" value="D-Amino Acid Oxidase, subunit A, domain 2"/>
    <property type="match status" value="1"/>
</dbReference>